<sequence length="59" mass="6904">MKVSFKKWLVSLNEVALNELGIDEMLTHLDDELNIINGNECEQEILNNLIQIFKNSEYH</sequence>
<accession>A0A1B0WRK8</accession>
<dbReference type="EMBL" id="KU551317">
    <property type="protein sequence ID" value="ANC66110.1"/>
    <property type="molecule type" value="Genomic_DNA"/>
</dbReference>
<dbReference type="EMBL" id="KU551323">
    <property type="protein sequence ID" value="ANC66450.1"/>
    <property type="molecule type" value="Genomic_DNA"/>
</dbReference>
<evidence type="ECO:0000313" key="11">
    <source>
        <dbReference type="EMBL" id="ANC66246.1"/>
    </source>
</evidence>
<reference evidence="14" key="1">
    <citation type="journal article" date="2016" name="Front. Microbiol.">
        <title>ICEApl1, an Integrative Conjugative Element Related to ICEHin1056, Identified in the Pig Pathogen Actinobacillus pleuropneumoniae.</title>
        <authorList>
            <person name="Bosse J.T."/>
            <person name="Li Y."/>
            <person name="Fernandez Crespo R."/>
            <person name="Chaudhuri R.R."/>
            <person name="Rogers J."/>
            <person name="Holden M.T."/>
            <person name="Maskell D.J."/>
            <person name="Tucker A.W."/>
            <person name="Wren B.W."/>
            <person name="Rycroft A.N."/>
            <person name="Langford P.R."/>
            <person name="Consortium T.B."/>
        </authorList>
    </citation>
    <scope>NUCLEOTIDE SEQUENCE</scope>
    <source>
        <strain evidence="1">MIDG2427</strain>
        <strain evidence="2">MIDG2648</strain>
        <strain evidence="3">MIDG2652</strain>
        <strain evidence="4">MIDG2654</strain>
        <strain evidence="5">MIDG2657</strain>
        <strain evidence="6">MIDG2663</strain>
        <strain evidence="7">MIDG2664</strain>
        <strain evidence="8">MIDG3200</strain>
        <strain evidence="9">MIDG3201</strain>
        <strain evidence="10">MIDG3221</strain>
        <strain evidence="11">MIDG3229</strain>
        <strain evidence="12">MIDG3232</strain>
        <strain evidence="13">MIDG3339</strain>
        <strain evidence="14">MIDG3344</strain>
        <strain evidence="15">MIDG3346</strain>
        <strain evidence="16">MIDG3349</strain>
        <strain evidence="17">MIDG3357</strain>
        <strain evidence="18">MIDG3368</strain>
        <strain evidence="19">MIDG3370</strain>
        <strain evidence="20">MIDG3371</strain>
        <strain evidence="21">MIDG3372</strain>
        <strain evidence="22">MIDG3378</strain>
        <strain evidence="23">MIDG3381</strain>
        <strain evidence="24">MIDG3386</strain>
        <strain evidence="25">MIDG3388</strain>
        <strain evidence="26">MIDG3389</strain>
        <strain evidence="27">MIDG3395</strain>
        <strain evidence="28">MIDG3401</strain>
        <strain evidence="29">MIDG3409</strain>
        <strain evidence="30">MIDG3458</strain>
        <strain evidence="31">MIDG3469</strain>
    </source>
</reference>
<dbReference type="EMBL" id="KU551322">
    <property type="protein sequence ID" value="ANC66382.1"/>
    <property type="molecule type" value="Genomic_DNA"/>
</dbReference>
<evidence type="ECO:0000313" key="1">
    <source>
        <dbReference type="EMBL" id="ANC65573.1"/>
    </source>
</evidence>
<dbReference type="EMBL" id="KU551329">
    <property type="protein sequence ID" value="ANC66858.1"/>
    <property type="molecule type" value="Genomic_DNA"/>
</dbReference>
<dbReference type="EMBL" id="KU551331">
    <property type="protein sequence ID" value="ANC66994.1"/>
    <property type="molecule type" value="Genomic_DNA"/>
</dbReference>
<evidence type="ECO:0000313" key="18">
    <source>
        <dbReference type="EMBL" id="ANC66722.1"/>
    </source>
</evidence>
<evidence type="ECO:0000313" key="14">
    <source>
        <dbReference type="EMBL" id="ANC66450.1"/>
    </source>
</evidence>
<evidence type="ECO:0000313" key="20">
    <source>
        <dbReference type="EMBL" id="ANC66858.1"/>
    </source>
</evidence>
<dbReference type="EMBL" id="KU551310">
    <property type="protein sequence ID" value="ANC65641.1"/>
    <property type="molecule type" value="Genomic_DNA"/>
</dbReference>
<evidence type="ECO:0000313" key="23">
    <source>
        <dbReference type="EMBL" id="ANC67062.1"/>
    </source>
</evidence>
<dbReference type="EMBL" id="KU551315">
    <property type="protein sequence ID" value="ANC65974.1"/>
    <property type="molecule type" value="Genomic_DNA"/>
</dbReference>
<evidence type="ECO:0000313" key="29">
    <source>
        <dbReference type="EMBL" id="ANC67470.1"/>
    </source>
</evidence>
<dbReference type="AlphaFoldDB" id="A0A1B0WRK8"/>
<dbReference type="EMBL" id="KU551335">
    <property type="protein sequence ID" value="ANC67266.1"/>
    <property type="molecule type" value="Genomic_DNA"/>
</dbReference>
<dbReference type="EMBL" id="KU551321">
    <property type="protein sequence ID" value="ANC66314.1"/>
    <property type="molecule type" value="Genomic_DNA"/>
</dbReference>
<evidence type="ECO:0000313" key="17">
    <source>
        <dbReference type="EMBL" id="ANC66654.1"/>
    </source>
</evidence>
<dbReference type="EMBL" id="KU551333">
    <property type="protein sequence ID" value="ANC67130.1"/>
    <property type="molecule type" value="Genomic_DNA"/>
</dbReference>
<evidence type="ECO:0000313" key="12">
    <source>
        <dbReference type="EMBL" id="ANC66314.1"/>
    </source>
</evidence>
<dbReference type="EMBL" id="KU551330">
    <property type="protein sequence ID" value="ANC66926.1"/>
    <property type="molecule type" value="Genomic_DNA"/>
</dbReference>
<dbReference type="EMBL" id="KU551320">
    <property type="protein sequence ID" value="ANC66246.1"/>
    <property type="molecule type" value="Genomic_DNA"/>
</dbReference>
<evidence type="ECO:0000313" key="19">
    <source>
        <dbReference type="EMBL" id="ANC66790.1"/>
    </source>
</evidence>
<evidence type="ECO:0000313" key="10">
    <source>
        <dbReference type="EMBL" id="ANC66178.1"/>
    </source>
</evidence>
<evidence type="ECO:0000313" key="22">
    <source>
        <dbReference type="EMBL" id="ANC66994.1"/>
    </source>
</evidence>
<evidence type="ECO:0000313" key="5">
    <source>
        <dbReference type="EMBL" id="ANC65838.1"/>
    </source>
</evidence>
<dbReference type="EMBL" id="KU551336">
    <property type="protein sequence ID" value="ANC67334.1"/>
    <property type="molecule type" value="Genomic_DNA"/>
</dbReference>
<dbReference type="EMBL" id="KU551338">
    <property type="protein sequence ID" value="ANC67470.1"/>
    <property type="molecule type" value="Genomic_DNA"/>
</dbReference>
<evidence type="ECO:0000313" key="21">
    <source>
        <dbReference type="EMBL" id="ANC66926.1"/>
    </source>
</evidence>
<dbReference type="EMBL" id="KU551309">
    <property type="protein sequence ID" value="ANC65573.1"/>
    <property type="molecule type" value="Genomic_DNA"/>
</dbReference>
<evidence type="ECO:0000313" key="31">
    <source>
        <dbReference type="EMBL" id="ANC67605.1"/>
    </source>
</evidence>
<evidence type="ECO:0000313" key="13">
    <source>
        <dbReference type="EMBL" id="ANC66382.1"/>
    </source>
</evidence>
<evidence type="ECO:0000313" key="7">
    <source>
        <dbReference type="EMBL" id="ANC65974.1"/>
    </source>
</evidence>
<proteinExistence type="predicted"/>
<evidence type="ECO:0000313" key="16">
    <source>
        <dbReference type="EMBL" id="ANC66586.1"/>
    </source>
</evidence>
<dbReference type="EMBL" id="KU551337">
    <property type="protein sequence ID" value="ANC67402.1"/>
    <property type="molecule type" value="Genomic_DNA"/>
</dbReference>
<dbReference type="EMBL" id="KU551324">
    <property type="protein sequence ID" value="ANC66518.1"/>
    <property type="molecule type" value="Genomic_DNA"/>
</dbReference>
<evidence type="ECO:0000313" key="24">
    <source>
        <dbReference type="EMBL" id="ANC67130.1"/>
    </source>
</evidence>
<dbReference type="EMBL" id="KU551318">
    <property type="protein sequence ID" value="ANC66178.1"/>
    <property type="molecule type" value="Genomic_DNA"/>
</dbReference>
<evidence type="ECO:0000313" key="28">
    <source>
        <dbReference type="EMBL" id="ANC67402.1"/>
    </source>
</evidence>
<dbReference type="EMBL" id="KU551328">
    <property type="protein sequence ID" value="ANC66790.1"/>
    <property type="molecule type" value="Genomic_DNA"/>
</dbReference>
<evidence type="ECO:0000313" key="2">
    <source>
        <dbReference type="EMBL" id="ANC65641.1"/>
    </source>
</evidence>
<organism evidence="14">
    <name type="scientific">Actinobacillus pleuropneumoniae</name>
    <name type="common">Haemophilus pleuropneumoniae</name>
    <dbReference type="NCBI Taxonomy" id="715"/>
    <lineage>
        <taxon>Bacteria</taxon>
        <taxon>Pseudomonadati</taxon>
        <taxon>Pseudomonadota</taxon>
        <taxon>Gammaproteobacteria</taxon>
        <taxon>Pasteurellales</taxon>
        <taxon>Pasteurellaceae</taxon>
        <taxon>Actinobacillus</taxon>
    </lineage>
</organism>
<evidence type="ECO:0000313" key="9">
    <source>
        <dbReference type="EMBL" id="ANC66110.1"/>
    </source>
</evidence>
<evidence type="ECO:0000313" key="27">
    <source>
        <dbReference type="EMBL" id="ANC67334.1"/>
    </source>
</evidence>
<dbReference type="EMBL" id="KU551339">
    <property type="protein sequence ID" value="ANC67537.1"/>
    <property type="molecule type" value="Genomic_DNA"/>
</dbReference>
<gene>
    <name evidence="14" type="ORF">ICEApl1.51</name>
</gene>
<dbReference type="EMBL" id="KU551332">
    <property type="protein sequence ID" value="ANC67062.1"/>
    <property type="molecule type" value="Genomic_DNA"/>
</dbReference>
<dbReference type="EMBL" id="KU551312">
    <property type="protein sequence ID" value="ANC65770.1"/>
    <property type="molecule type" value="Genomic_DNA"/>
</dbReference>
<evidence type="ECO:0000313" key="26">
    <source>
        <dbReference type="EMBL" id="ANC67266.1"/>
    </source>
</evidence>
<evidence type="ECO:0000313" key="8">
    <source>
        <dbReference type="EMBL" id="ANC66042.1"/>
    </source>
</evidence>
<evidence type="ECO:0000313" key="15">
    <source>
        <dbReference type="EMBL" id="ANC66518.1"/>
    </source>
</evidence>
<dbReference type="EMBL" id="KU551326">
    <property type="protein sequence ID" value="ANC66654.1"/>
    <property type="molecule type" value="Genomic_DNA"/>
</dbReference>
<dbReference type="EMBL" id="KU551316">
    <property type="protein sequence ID" value="ANC66042.1"/>
    <property type="molecule type" value="Genomic_DNA"/>
</dbReference>
<dbReference type="EMBL" id="KU551334">
    <property type="protein sequence ID" value="ANC67198.1"/>
    <property type="molecule type" value="Genomic_DNA"/>
</dbReference>
<evidence type="ECO:0000313" key="30">
    <source>
        <dbReference type="EMBL" id="ANC67537.1"/>
    </source>
</evidence>
<evidence type="ECO:0000313" key="6">
    <source>
        <dbReference type="EMBL" id="ANC65906.1"/>
    </source>
</evidence>
<evidence type="ECO:0000313" key="25">
    <source>
        <dbReference type="EMBL" id="ANC67198.1"/>
    </source>
</evidence>
<name>A0A1B0WRK8_ACTPL</name>
<dbReference type="EMBL" id="KU551311">
    <property type="protein sequence ID" value="ANC65702.1"/>
    <property type="molecule type" value="Genomic_DNA"/>
</dbReference>
<dbReference type="EMBL" id="KU551313">
    <property type="protein sequence ID" value="ANC65838.1"/>
    <property type="molecule type" value="Genomic_DNA"/>
</dbReference>
<evidence type="ECO:0000313" key="4">
    <source>
        <dbReference type="EMBL" id="ANC65770.1"/>
    </source>
</evidence>
<dbReference type="EMBL" id="KU551327">
    <property type="protein sequence ID" value="ANC66722.1"/>
    <property type="molecule type" value="Genomic_DNA"/>
</dbReference>
<dbReference type="EMBL" id="KU551325">
    <property type="protein sequence ID" value="ANC66586.1"/>
    <property type="molecule type" value="Genomic_DNA"/>
</dbReference>
<protein>
    <submittedName>
        <fullName evidence="14">Uncharacterized protein</fullName>
    </submittedName>
</protein>
<dbReference type="EMBL" id="KU551314">
    <property type="protein sequence ID" value="ANC65906.1"/>
    <property type="molecule type" value="Genomic_DNA"/>
</dbReference>
<evidence type="ECO:0000313" key="3">
    <source>
        <dbReference type="EMBL" id="ANC65702.1"/>
    </source>
</evidence>
<dbReference type="EMBL" id="KU551340">
    <property type="protein sequence ID" value="ANC67605.1"/>
    <property type="molecule type" value="Genomic_DNA"/>
</dbReference>